<evidence type="ECO:0000313" key="1">
    <source>
        <dbReference type="EMBL" id="RIX32572.1"/>
    </source>
</evidence>
<dbReference type="AlphaFoldDB" id="A0A418Q3T9"/>
<evidence type="ECO:0000313" key="2">
    <source>
        <dbReference type="Proteomes" id="UP000285023"/>
    </source>
</evidence>
<reference evidence="1 2" key="1">
    <citation type="submission" date="2018-09" db="EMBL/GenBank/DDBJ databases">
        <title>Sphingomonas sp. DAC4.</title>
        <authorList>
            <person name="Seo T."/>
        </authorList>
    </citation>
    <scope>NUCLEOTIDE SEQUENCE [LARGE SCALE GENOMIC DNA]</scope>
    <source>
        <strain evidence="1 2">DAC4</strain>
    </source>
</reference>
<name>A0A418Q3T9_9SPHN</name>
<organism evidence="1 2">
    <name type="scientific">Sphingomonas edaphi</name>
    <dbReference type="NCBI Taxonomy" id="2315689"/>
    <lineage>
        <taxon>Bacteria</taxon>
        <taxon>Pseudomonadati</taxon>
        <taxon>Pseudomonadota</taxon>
        <taxon>Alphaproteobacteria</taxon>
        <taxon>Sphingomonadales</taxon>
        <taxon>Sphingomonadaceae</taxon>
        <taxon>Sphingomonas</taxon>
    </lineage>
</organism>
<sequence>MIDFCHRLQLDRIRDGDRVDLVADEAECAAVAQRLGLLSLDRLEAHAALSRDGQQIRARGRIKASLAQACVATGEPVTQHVDEPFDLTFAPAPSAADEEEVELDSGDLDVIFHDGAAIDLGGAIGDTLALALDPYPRSANAEAALRDAGVMTEEEASPFAALAALKGKLSGDSAP</sequence>
<dbReference type="EMBL" id="QXTF01000001">
    <property type="protein sequence ID" value="RIX32572.1"/>
    <property type="molecule type" value="Genomic_DNA"/>
</dbReference>
<dbReference type="Proteomes" id="UP000285023">
    <property type="component" value="Unassembled WGS sequence"/>
</dbReference>
<proteinExistence type="predicted"/>
<dbReference type="InterPro" id="IPR003772">
    <property type="entry name" value="YceD"/>
</dbReference>
<dbReference type="RefSeq" id="WP_119532641.1">
    <property type="nucleotide sequence ID" value="NZ_QXTF01000001.1"/>
</dbReference>
<gene>
    <name evidence="1" type="ORF">D3M59_06485</name>
</gene>
<dbReference type="Pfam" id="PF02620">
    <property type="entry name" value="YceD"/>
    <property type="match status" value="1"/>
</dbReference>
<keyword evidence="2" id="KW-1185">Reference proteome</keyword>
<accession>A0A418Q3T9</accession>
<dbReference type="OrthoDB" id="8443793at2"/>
<protein>
    <submittedName>
        <fullName evidence="1">DUF177 domain-containing protein</fullName>
    </submittedName>
</protein>
<comment type="caution">
    <text evidence="1">The sequence shown here is derived from an EMBL/GenBank/DDBJ whole genome shotgun (WGS) entry which is preliminary data.</text>
</comment>